<accession>A0A077M749</accession>
<protein>
    <recommendedName>
        <fullName evidence="4">Lipoprotein</fullName>
    </recommendedName>
</protein>
<dbReference type="Proteomes" id="UP000035720">
    <property type="component" value="Unassembled WGS sequence"/>
</dbReference>
<evidence type="ECO:0008006" key="4">
    <source>
        <dbReference type="Google" id="ProtNLM"/>
    </source>
</evidence>
<evidence type="ECO:0000313" key="3">
    <source>
        <dbReference type="Proteomes" id="UP000035720"/>
    </source>
</evidence>
<gene>
    <name evidence="2" type="ORF">BN13_1100009</name>
</gene>
<dbReference type="AlphaFoldDB" id="A0A077M749"/>
<dbReference type="STRING" id="1193518.BN13_1100009"/>
<dbReference type="OrthoDB" id="4843495at2"/>
<dbReference type="PROSITE" id="PS51257">
    <property type="entry name" value="PROKAR_LIPOPROTEIN"/>
    <property type="match status" value="1"/>
</dbReference>
<reference evidence="2 3" key="1">
    <citation type="journal article" date="2013" name="ISME J.">
        <title>A metabolic model for members of the genus Tetrasphaera involved in enhanced biological phosphorus removal.</title>
        <authorList>
            <person name="Kristiansen R."/>
            <person name="Nguyen H.T.T."/>
            <person name="Saunders A.M."/>
            <person name="Nielsen J.L."/>
            <person name="Wimmer R."/>
            <person name="Le V.Q."/>
            <person name="McIlroy S.J."/>
            <person name="Petrovski S."/>
            <person name="Seviour R.J."/>
            <person name="Calteau A."/>
            <person name="Nielsen K.L."/>
            <person name="Nielsen P.H."/>
        </authorList>
    </citation>
    <scope>NUCLEOTIDE SEQUENCE [LARGE SCALE GENOMIC DNA]</scope>
    <source>
        <strain evidence="2 3">Ben 74</strain>
    </source>
</reference>
<keyword evidence="3" id="KW-1185">Reference proteome</keyword>
<evidence type="ECO:0000256" key="1">
    <source>
        <dbReference type="SAM" id="SignalP"/>
    </source>
</evidence>
<name>A0A077M749_9MICO</name>
<organism evidence="2 3">
    <name type="scientific">Nostocoides jenkinsii Ben 74</name>
    <dbReference type="NCBI Taxonomy" id="1193518"/>
    <lineage>
        <taxon>Bacteria</taxon>
        <taxon>Bacillati</taxon>
        <taxon>Actinomycetota</taxon>
        <taxon>Actinomycetes</taxon>
        <taxon>Micrococcales</taxon>
        <taxon>Intrasporangiaceae</taxon>
        <taxon>Nostocoides</taxon>
    </lineage>
</organism>
<feature type="signal peptide" evidence="1">
    <location>
        <begin position="1"/>
        <end position="30"/>
    </location>
</feature>
<feature type="chain" id="PRO_5001721444" description="Lipoprotein" evidence="1">
    <location>
        <begin position="31"/>
        <end position="163"/>
    </location>
</feature>
<proteinExistence type="predicted"/>
<comment type="caution">
    <text evidence="2">The sequence shown here is derived from an EMBL/GenBank/DDBJ whole genome shotgun (WGS) entry which is preliminary data.</text>
</comment>
<keyword evidence="1" id="KW-0732">Signal</keyword>
<sequence>MKAQTTSSTRRPRAAVLAAVAVSGSMLLSACQVISPRQTDVMYEPSDGVAVDLGPVKVRNLLVIADAADGPGVISAAVGNPSDTDAVISFAVQGGEAPVQTTVPARGTANLSVDGPKVSIAKVPAAPGAVVTLVVSTPAAGQSPVTVPVLPATGVYADLKPAS</sequence>
<dbReference type="RefSeq" id="WP_048548025.1">
    <property type="nucleotide sequence ID" value="NZ_HF571038.1"/>
</dbReference>
<dbReference type="EMBL" id="CAJC01000014">
    <property type="protein sequence ID" value="CCI51625.1"/>
    <property type="molecule type" value="Genomic_DNA"/>
</dbReference>
<evidence type="ECO:0000313" key="2">
    <source>
        <dbReference type="EMBL" id="CCI51625.1"/>
    </source>
</evidence>